<dbReference type="PROSITE" id="PS51257">
    <property type="entry name" value="PROKAR_LIPOPROTEIN"/>
    <property type="match status" value="1"/>
</dbReference>
<name>A0A1F6WWC0_9BACT</name>
<organism evidence="1 2">
    <name type="scientific">Candidatus Nomurabacteria bacterium RIFCSPLOWO2_01_FULL_39_17</name>
    <dbReference type="NCBI Taxonomy" id="1801770"/>
    <lineage>
        <taxon>Bacteria</taxon>
        <taxon>Candidatus Nomuraibacteriota</taxon>
    </lineage>
</organism>
<dbReference type="AlphaFoldDB" id="A0A1F6WWC0"/>
<dbReference type="STRING" id="1801770.A3A01_02600"/>
<gene>
    <name evidence="1" type="ORF">A3A01_02600</name>
</gene>
<comment type="caution">
    <text evidence="1">The sequence shown here is derived from an EMBL/GenBank/DDBJ whole genome shotgun (WGS) entry which is preliminary data.</text>
</comment>
<reference evidence="1 2" key="1">
    <citation type="journal article" date="2016" name="Nat. Commun.">
        <title>Thousands of microbial genomes shed light on interconnected biogeochemical processes in an aquifer system.</title>
        <authorList>
            <person name="Anantharaman K."/>
            <person name="Brown C.T."/>
            <person name="Hug L.A."/>
            <person name="Sharon I."/>
            <person name="Castelle C.J."/>
            <person name="Probst A.J."/>
            <person name="Thomas B.C."/>
            <person name="Singh A."/>
            <person name="Wilkins M.J."/>
            <person name="Karaoz U."/>
            <person name="Brodie E.L."/>
            <person name="Williams K.H."/>
            <person name="Hubbard S.S."/>
            <person name="Banfield J.F."/>
        </authorList>
    </citation>
    <scope>NUCLEOTIDE SEQUENCE [LARGE SCALE GENOMIC DNA]</scope>
</reference>
<proteinExistence type="predicted"/>
<sequence length="180" mass="20734">MKYNFLKLPFSLSIALLIFSCLSFSFLYIKIKNTDTISTQIFNEWQEENQKRNDLKYLDHLIKSIDQEKTLLNAHFAEASDVVPFLNTIEKLAIEVKAEAEVVFVSVLDTDKTLSLQIKTSGSFESVYKFLMLLENSPYELDLSSLEMQRVSADDATDNSKTKNPQWSVVFWVKLLSFIP</sequence>
<accession>A0A1F6WWC0</accession>
<protein>
    <submittedName>
        <fullName evidence="1">Uncharacterized protein</fullName>
    </submittedName>
</protein>
<evidence type="ECO:0000313" key="2">
    <source>
        <dbReference type="Proteomes" id="UP000179352"/>
    </source>
</evidence>
<evidence type="ECO:0000313" key="1">
    <source>
        <dbReference type="EMBL" id="OGI86168.1"/>
    </source>
</evidence>
<dbReference type="Proteomes" id="UP000179352">
    <property type="component" value="Unassembled WGS sequence"/>
</dbReference>
<dbReference type="EMBL" id="MFUU01000009">
    <property type="protein sequence ID" value="OGI86168.1"/>
    <property type="molecule type" value="Genomic_DNA"/>
</dbReference>